<reference evidence="2" key="1">
    <citation type="submission" date="2021-06" db="EMBL/GenBank/DDBJ databases">
        <title>Comparative genomics, transcriptomics and evolutionary studies reveal genomic signatures of adaptation to plant cell wall in hemibiotrophic fungi.</title>
        <authorList>
            <consortium name="DOE Joint Genome Institute"/>
            <person name="Baroncelli R."/>
            <person name="Diaz J.F."/>
            <person name="Benocci T."/>
            <person name="Peng M."/>
            <person name="Battaglia E."/>
            <person name="Haridas S."/>
            <person name="Andreopoulos W."/>
            <person name="Labutti K."/>
            <person name="Pangilinan J."/>
            <person name="Floch G.L."/>
            <person name="Makela M.R."/>
            <person name="Henrissat B."/>
            <person name="Grigoriev I.V."/>
            <person name="Crouch J.A."/>
            <person name="De Vries R.P."/>
            <person name="Sukno S.A."/>
            <person name="Thon M.R."/>
        </authorList>
    </citation>
    <scope>NUCLEOTIDE SEQUENCE</scope>
    <source>
        <strain evidence="2">CBS 125086</strain>
    </source>
</reference>
<organism evidence="2 3">
    <name type="scientific">Colletotrichum navitas</name>
    <dbReference type="NCBI Taxonomy" id="681940"/>
    <lineage>
        <taxon>Eukaryota</taxon>
        <taxon>Fungi</taxon>
        <taxon>Dikarya</taxon>
        <taxon>Ascomycota</taxon>
        <taxon>Pezizomycotina</taxon>
        <taxon>Sordariomycetes</taxon>
        <taxon>Hypocreomycetidae</taxon>
        <taxon>Glomerellales</taxon>
        <taxon>Glomerellaceae</taxon>
        <taxon>Colletotrichum</taxon>
        <taxon>Colletotrichum graminicola species complex</taxon>
    </lineage>
</organism>
<proteinExistence type="predicted"/>
<dbReference type="RefSeq" id="XP_060417860.1">
    <property type="nucleotide sequence ID" value="XM_060559826.1"/>
</dbReference>
<dbReference type="Proteomes" id="UP001230504">
    <property type="component" value="Unassembled WGS sequence"/>
</dbReference>
<evidence type="ECO:0000313" key="2">
    <source>
        <dbReference type="EMBL" id="KAK1597046.1"/>
    </source>
</evidence>
<evidence type="ECO:0000256" key="1">
    <source>
        <dbReference type="SAM" id="MobiDB-lite"/>
    </source>
</evidence>
<dbReference type="EMBL" id="JAHLJV010000009">
    <property type="protein sequence ID" value="KAK1597046.1"/>
    <property type="molecule type" value="Genomic_DNA"/>
</dbReference>
<feature type="region of interest" description="Disordered" evidence="1">
    <location>
        <begin position="67"/>
        <end position="93"/>
    </location>
</feature>
<sequence>MHTECGHHPITAPSPSHHAPLNAYTALRRTTDRNPSLSTWWSESGCEQMLQARAIFGFLSPTTRAKASRDNSRTLHPEEVAGSSLSQGFKTPTPLRDGVVTLTTCAAEPRHSSKKEDATSCNPVDAGCEGSRAADARVPSQAGSFAWAETRCHSSRLLMQALAIHVMKERPPSRREWGQSGGRARRRPVLRGKEESSWGFDDVHNAKFWT</sequence>
<accession>A0AAD8Q6X7</accession>
<gene>
    <name evidence="2" type="ORF">LY79DRAFT_576807</name>
</gene>
<dbReference type="AlphaFoldDB" id="A0AAD8Q6X7"/>
<keyword evidence="3" id="KW-1185">Reference proteome</keyword>
<evidence type="ECO:0000313" key="3">
    <source>
        <dbReference type="Proteomes" id="UP001230504"/>
    </source>
</evidence>
<feature type="region of interest" description="Disordered" evidence="1">
    <location>
        <begin position="170"/>
        <end position="196"/>
    </location>
</feature>
<protein>
    <submittedName>
        <fullName evidence="2">Uncharacterized protein</fullName>
    </submittedName>
</protein>
<feature type="compositionally biased region" description="Basic and acidic residues" evidence="1">
    <location>
        <begin position="67"/>
        <end position="79"/>
    </location>
</feature>
<comment type="caution">
    <text evidence="2">The sequence shown here is derived from an EMBL/GenBank/DDBJ whole genome shotgun (WGS) entry which is preliminary data.</text>
</comment>
<dbReference type="GeneID" id="85444066"/>
<name>A0AAD8Q6X7_9PEZI</name>